<dbReference type="InterPro" id="IPR015943">
    <property type="entry name" value="WD40/YVTN_repeat-like_dom_sf"/>
</dbReference>
<dbReference type="Pfam" id="PF02239">
    <property type="entry name" value="Cytochrom_D1"/>
    <property type="match status" value="1"/>
</dbReference>
<gene>
    <name evidence="1" type="ORF">METZ01_LOCUS135844</name>
</gene>
<dbReference type="SUPFAM" id="SSF50974">
    <property type="entry name" value="Nitrous oxide reductase, N-terminal domain"/>
    <property type="match status" value="1"/>
</dbReference>
<dbReference type="InterPro" id="IPR051200">
    <property type="entry name" value="Host-pathogen_enzymatic-act"/>
</dbReference>
<reference evidence="1" key="1">
    <citation type="submission" date="2018-05" db="EMBL/GenBank/DDBJ databases">
        <authorList>
            <person name="Lanie J.A."/>
            <person name="Ng W.-L."/>
            <person name="Kazmierczak K.M."/>
            <person name="Andrzejewski T.M."/>
            <person name="Davidsen T.M."/>
            <person name="Wayne K.J."/>
            <person name="Tettelin H."/>
            <person name="Glass J.I."/>
            <person name="Rusch D."/>
            <person name="Podicherti R."/>
            <person name="Tsui H.-C.T."/>
            <person name="Winkler M.E."/>
        </authorList>
    </citation>
    <scope>NUCLEOTIDE SEQUENCE</scope>
</reference>
<proteinExistence type="predicted"/>
<dbReference type="Gene3D" id="2.130.10.10">
    <property type="entry name" value="YVTN repeat-like/Quinoprotein amine dehydrogenase"/>
    <property type="match status" value="2"/>
</dbReference>
<sequence>MAKAQRFNWILATVAILALPLTSAAQGTVRIVQTNSAGDNVHVIDPVTNTVVGEITGIERAHGAAPSPNGRWLYVANESDDTVDVVDMEMLKVVKQIELMGRPNNIDVTPDGRKVYVAIAQSPGALQVIDTSTNEISATVSVHGGVHNTYVTPDGKYAVAGMIGARNITVVDTETDMPVWTTYFDLGIRPMTFDTHPDGSTRHIYAQLSNYNGFGVVDFQTRKEVRRIEYPSVPSDQQTPGHGGNTAHGIGVTPDNRYLVANSSLNGSVYVYTLPDLELVGGARVGHSPNWVTITPDSRHAYISVSGNNSVAVLDIANVKVVTQIKTGGQVPKRNATLITGQ</sequence>
<dbReference type="PANTHER" id="PTHR47197:SF3">
    <property type="entry name" value="DIHYDRO-HEME D1 DEHYDROGENASE"/>
    <property type="match status" value="1"/>
</dbReference>
<protein>
    <recommendedName>
        <fullName evidence="2">SMP-30/Gluconolactonase/LRE-like region domain-containing protein</fullName>
    </recommendedName>
</protein>
<dbReference type="AlphaFoldDB" id="A0A381Z1B8"/>
<name>A0A381Z1B8_9ZZZZ</name>
<dbReference type="InterPro" id="IPR011045">
    <property type="entry name" value="N2O_reductase_N"/>
</dbReference>
<dbReference type="PANTHER" id="PTHR47197">
    <property type="entry name" value="PROTEIN NIRF"/>
    <property type="match status" value="1"/>
</dbReference>
<organism evidence="1">
    <name type="scientific">marine metagenome</name>
    <dbReference type="NCBI Taxonomy" id="408172"/>
    <lineage>
        <taxon>unclassified sequences</taxon>
        <taxon>metagenomes</taxon>
        <taxon>ecological metagenomes</taxon>
    </lineage>
</organism>
<evidence type="ECO:0008006" key="2">
    <source>
        <dbReference type="Google" id="ProtNLM"/>
    </source>
</evidence>
<dbReference type="EMBL" id="UINC01019581">
    <property type="protein sequence ID" value="SVA82990.1"/>
    <property type="molecule type" value="Genomic_DNA"/>
</dbReference>
<evidence type="ECO:0000313" key="1">
    <source>
        <dbReference type="EMBL" id="SVA82990.1"/>
    </source>
</evidence>
<accession>A0A381Z1B8</accession>